<evidence type="ECO:0000256" key="5">
    <source>
        <dbReference type="ARBA" id="ARBA00023136"/>
    </source>
</evidence>
<dbReference type="InterPro" id="IPR038330">
    <property type="entry name" value="TspO/MBR-related_sf"/>
</dbReference>
<keyword evidence="8" id="KW-1185">Reference proteome</keyword>
<dbReference type="EMBL" id="LAPZ01000007">
    <property type="protein sequence ID" value="OSY87788.1"/>
    <property type="molecule type" value="Genomic_DNA"/>
</dbReference>
<comment type="subcellular location">
    <subcellularLocation>
        <location evidence="1">Membrane</location>
        <topology evidence="1">Multi-pass membrane protein</topology>
    </subcellularLocation>
</comment>
<dbReference type="OrthoDB" id="9795496at2"/>
<keyword evidence="5 6" id="KW-0472">Membrane</keyword>
<feature type="transmembrane region" description="Helical" evidence="6">
    <location>
        <begin position="47"/>
        <end position="67"/>
    </location>
</feature>
<dbReference type="PANTHER" id="PTHR10057:SF0">
    <property type="entry name" value="TRANSLOCATOR PROTEIN"/>
    <property type="match status" value="1"/>
</dbReference>
<proteinExistence type="inferred from homology"/>
<dbReference type="FunCoup" id="A0A1Y2PDN4">
    <property type="interactions" value="68"/>
</dbReference>
<evidence type="ECO:0000256" key="4">
    <source>
        <dbReference type="ARBA" id="ARBA00022989"/>
    </source>
</evidence>
<sequence>MKENKYIRFIIFLIANFLALAIGVWLMNDGPRTDWYLSLNKAPWTPANWVFGAAWTTIMLLFAFYMTKLSFQYEFLAQKILILYVVQWLLNVGWNYFFFNQHLVLVGVISITLLWLLIGYFTFEHIKKIKWYTIFILPYLVWMTIATSLNAYILFNN</sequence>
<evidence type="ECO:0000256" key="3">
    <source>
        <dbReference type="ARBA" id="ARBA00022692"/>
    </source>
</evidence>
<dbReference type="CDD" id="cd15904">
    <property type="entry name" value="TSPO_MBR"/>
    <property type="match status" value="1"/>
</dbReference>
<dbReference type="RefSeq" id="WP_086030851.1">
    <property type="nucleotide sequence ID" value="NZ_LAPZ01000007.1"/>
</dbReference>
<feature type="transmembrane region" description="Helical" evidence="6">
    <location>
        <begin position="79"/>
        <end position="97"/>
    </location>
</feature>
<dbReference type="Gene3D" id="1.20.1260.100">
    <property type="entry name" value="TspO/MBR protein"/>
    <property type="match status" value="1"/>
</dbReference>
<name>A0A1Y2PDN4_9FLAO</name>
<dbReference type="AlphaFoldDB" id="A0A1Y2PDN4"/>
<evidence type="ECO:0000256" key="1">
    <source>
        <dbReference type="ARBA" id="ARBA00004141"/>
    </source>
</evidence>
<dbReference type="PANTHER" id="PTHR10057">
    <property type="entry name" value="PERIPHERAL-TYPE BENZODIAZEPINE RECEPTOR"/>
    <property type="match status" value="1"/>
</dbReference>
<evidence type="ECO:0000313" key="8">
    <source>
        <dbReference type="Proteomes" id="UP000194221"/>
    </source>
</evidence>
<feature type="transmembrane region" description="Helical" evidence="6">
    <location>
        <begin position="7"/>
        <end position="27"/>
    </location>
</feature>
<protein>
    <submittedName>
        <fullName evidence="7">TspO</fullName>
    </submittedName>
</protein>
<dbReference type="STRING" id="1635173.WH52_10210"/>
<evidence type="ECO:0000313" key="7">
    <source>
        <dbReference type="EMBL" id="OSY87788.1"/>
    </source>
</evidence>
<comment type="similarity">
    <text evidence="2">Belongs to the TspO/BZRP family.</text>
</comment>
<dbReference type="InterPro" id="IPR004307">
    <property type="entry name" value="TspO_MBR"/>
</dbReference>
<dbReference type="Proteomes" id="UP000194221">
    <property type="component" value="Unassembled WGS sequence"/>
</dbReference>
<accession>A0A1Y2PDN4</accession>
<feature type="transmembrane region" description="Helical" evidence="6">
    <location>
        <begin position="135"/>
        <end position="155"/>
    </location>
</feature>
<reference evidence="7 8" key="1">
    <citation type="submission" date="2015-03" db="EMBL/GenBank/DDBJ databases">
        <title>Genome sequence of Tenacibaculum sp. S2-2, isolated from intestinal microbiota of sea cucumber, Apostichopus japonicas.</title>
        <authorList>
            <person name="Shao Z."/>
            <person name="Wang L."/>
            <person name="Li X."/>
        </authorList>
    </citation>
    <scope>NUCLEOTIDE SEQUENCE [LARGE SCALE GENOMIC DNA]</scope>
    <source>
        <strain evidence="7 8">S2-2</strain>
    </source>
</reference>
<feature type="transmembrane region" description="Helical" evidence="6">
    <location>
        <begin position="103"/>
        <end position="123"/>
    </location>
</feature>
<keyword evidence="4 6" id="KW-1133">Transmembrane helix</keyword>
<dbReference type="GO" id="GO:0033013">
    <property type="term" value="P:tetrapyrrole metabolic process"/>
    <property type="evidence" value="ECO:0007669"/>
    <property type="project" value="UniProtKB-ARBA"/>
</dbReference>
<gene>
    <name evidence="7" type="ORF">WH52_10210</name>
</gene>
<dbReference type="InParanoid" id="A0A1Y2PDN4"/>
<dbReference type="Pfam" id="PF03073">
    <property type="entry name" value="TspO_MBR"/>
    <property type="match status" value="1"/>
</dbReference>
<organism evidence="7 8">
    <name type="scientific">Tenacibaculum holothuriorum</name>
    <dbReference type="NCBI Taxonomy" id="1635173"/>
    <lineage>
        <taxon>Bacteria</taxon>
        <taxon>Pseudomonadati</taxon>
        <taxon>Bacteroidota</taxon>
        <taxon>Flavobacteriia</taxon>
        <taxon>Flavobacteriales</taxon>
        <taxon>Flavobacteriaceae</taxon>
        <taxon>Tenacibaculum</taxon>
    </lineage>
</organism>
<evidence type="ECO:0000256" key="6">
    <source>
        <dbReference type="SAM" id="Phobius"/>
    </source>
</evidence>
<dbReference type="GO" id="GO:0016020">
    <property type="term" value="C:membrane"/>
    <property type="evidence" value="ECO:0007669"/>
    <property type="project" value="UniProtKB-SubCell"/>
</dbReference>
<keyword evidence="3 6" id="KW-0812">Transmembrane</keyword>
<comment type="caution">
    <text evidence="7">The sequence shown here is derived from an EMBL/GenBank/DDBJ whole genome shotgun (WGS) entry which is preliminary data.</text>
</comment>
<evidence type="ECO:0000256" key="2">
    <source>
        <dbReference type="ARBA" id="ARBA00007524"/>
    </source>
</evidence>